<reference evidence="3" key="1">
    <citation type="journal article" date="2019" name="Int. J. Syst. Evol. Microbiol.">
        <title>The Global Catalogue of Microorganisms (GCM) 10K type strain sequencing project: providing services to taxonomists for standard genome sequencing and annotation.</title>
        <authorList>
            <consortium name="The Broad Institute Genomics Platform"/>
            <consortium name="The Broad Institute Genome Sequencing Center for Infectious Disease"/>
            <person name="Wu L."/>
            <person name="Ma J."/>
        </authorList>
    </citation>
    <scope>NUCLEOTIDE SEQUENCE [LARGE SCALE GENOMIC DNA]</scope>
    <source>
        <strain evidence="3">CCUG 50349</strain>
    </source>
</reference>
<dbReference type="Proteomes" id="UP001595885">
    <property type="component" value="Unassembled WGS sequence"/>
</dbReference>
<evidence type="ECO:0000313" key="3">
    <source>
        <dbReference type="Proteomes" id="UP001595885"/>
    </source>
</evidence>
<feature type="signal peptide" evidence="1">
    <location>
        <begin position="1"/>
        <end position="23"/>
    </location>
</feature>
<sequence>MKKLILFILVVFMISCNSSKKIADTSSKYYTDSIYSNSLKEFRLHNVYLPKNFNKKKKYPIIYATDGIPIKFNIKRKSELDSLIQAKLTKPFILIESHYNSKIADSTSTAYGNGKKVYNKFRYFDYVPNQTVDTILKQRFSKHMNYFVSELIPTIEVQFNQKNKKENRFFYGYSNSASFGMNMLNSHPDLIGTYICYSIIGGGIQSMEWKKTVNYPKLYVQYGNQEPEFVKKEADFLINKYEELNLFYDIKQFEGGHDEHIWKKEFIKTIKKILK</sequence>
<keyword evidence="1" id="KW-0732">Signal</keyword>
<organism evidence="2 3">
    <name type="scientific">Flavobacterium ponti</name>
    <dbReference type="NCBI Taxonomy" id="665133"/>
    <lineage>
        <taxon>Bacteria</taxon>
        <taxon>Pseudomonadati</taxon>
        <taxon>Bacteroidota</taxon>
        <taxon>Flavobacteriia</taxon>
        <taxon>Flavobacteriales</taxon>
        <taxon>Flavobacteriaceae</taxon>
        <taxon>Flavobacterium</taxon>
    </lineage>
</organism>
<dbReference type="InterPro" id="IPR000801">
    <property type="entry name" value="Esterase-like"/>
</dbReference>
<comment type="caution">
    <text evidence="2">The sequence shown here is derived from an EMBL/GenBank/DDBJ whole genome shotgun (WGS) entry which is preliminary data.</text>
</comment>
<dbReference type="EMBL" id="JBHSGW010000009">
    <property type="protein sequence ID" value="MFC4739849.1"/>
    <property type="molecule type" value="Genomic_DNA"/>
</dbReference>
<dbReference type="RefSeq" id="WP_379740073.1">
    <property type="nucleotide sequence ID" value="NZ_JBHSGW010000009.1"/>
</dbReference>
<accession>A0ABV9P6F2</accession>
<proteinExistence type="predicted"/>
<gene>
    <name evidence="2" type="ORF">ACFO3U_07570</name>
</gene>
<dbReference type="Pfam" id="PF00756">
    <property type="entry name" value="Esterase"/>
    <property type="match status" value="1"/>
</dbReference>
<dbReference type="PANTHER" id="PTHR48098:SF6">
    <property type="entry name" value="FERRI-BACILLIBACTIN ESTERASE BESA"/>
    <property type="match status" value="1"/>
</dbReference>
<dbReference type="SUPFAM" id="SSF53474">
    <property type="entry name" value="alpha/beta-Hydrolases"/>
    <property type="match status" value="1"/>
</dbReference>
<dbReference type="InterPro" id="IPR050583">
    <property type="entry name" value="Mycobacterial_A85_antigen"/>
</dbReference>
<dbReference type="InterPro" id="IPR029058">
    <property type="entry name" value="AB_hydrolase_fold"/>
</dbReference>
<keyword evidence="2" id="KW-0378">Hydrolase</keyword>
<dbReference type="Gene3D" id="3.40.50.1820">
    <property type="entry name" value="alpha/beta hydrolase"/>
    <property type="match status" value="1"/>
</dbReference>
<evidence type="ECO:0000256" key="1">
    <source>
        <dbReference type="SAM" id="SignalP"/>
    </source>
</evidence>
<name>A0ABV9P6F2_9FLAO</name>
<dbReference type="PANTHER" id="PTHR48098">
    <property type="entry name" value="ENTEROCHELIN ESTERASE-RELATED"/>
    <property type="match status" value="1"/>
</dbReference>
<evidence type="ECO:0000313" key="2">
    <source>
        <dbReference type="EMBL" id="MFC4739849.1"/>
    </source>
</evidence>
<dbReference type="GO" id="GO:0016787">
    <property type="term" value="F:hydrolase activity"/>
    <property type="evidence" value="ECO:0007669"/>
    <property type="project" value="UniProtKB-KW"/>
</dbReference>
<feature type="chain" id="PRO_5045731443" evidence="1">
    <location>
        <begin position="24"/>
        <end position="275"/>
    </location>
</feature>
<dbReference type="PROSITE" id="PS51257">
    <property type="entry name" value="PROKAR_LIPOPROTEIN"/>
    <property type="match status" value="1"/>
</dbReference>
<keyword evidence="3" id="KW-1185">Reference proteome</keyword>
<protein>
    <submittedName>
        <fullName evidence="2">Alpha/beta hydrolase</fullName>
    </submittedName>
</protein>